<name>A0A484NAM9_9ASTE</name>
<organism evidence="1 2">
    <name type="scientific">Cuscuta campestris</name>
    <dbReference type="NCBI Taxonomy" id="132261"/>
    <lineage>
        <taxon>Eukaryota</taxon>
        <taxon>Viridiplantae</taxon>
        <taxon>Streptophyta</taxon>
        <taxon>Embryophyta</taxon>
        <taxon>Tracheophyta</taxon>
        <taxon>Spermatophyta</taxon>
        <taxon>Magnoliopsida</taxon>
        <taxon>eudicotyledons</taxon>
        <taxon>Gunneridae</taxon>
        <taxon>Pentapetalae</taxon>
        <taxon>asterids</taxon>
        <taxon>lamiids</taxon>
        <taxon>Solanales</taxon>
        <taxon>Convolvulaceae</taxon>
        <taxon>Cuscuteae</taxon>
        <taxon>Cuscuta</taxon>
        <taxon>Cuscuta subgen. Grammica</taxon>
        <taxon>Cuscuta sect. Cleistogrammica</taxon>
    </lineage>
</organism>
<gene>
    <name evidence="1" type="ORF">CCAM_LOCUS39074</name>
</gene>
<evidence type="ECO:0000313" key="2">
    <source>
        <dbReference type="Proteomes" id="UP000595140"/>
    </source>
</evidence>
<dbReference type="AlphaFoldDB" id="A0A484NAM9"/>
<sequence length="68" mass="7474">MVSGCNFCFFLYLKAFQDCNVSHINSGNVYAGWIVVGTDSRLMGVISGTITWKSRSQVAASQRICKCC</sequence>
<dbReference type="Proteomes" id="UP000595140">
    <property type="component" value="Unassembled WGS sequence"/>
</dbReference>
<reference evidence="1 2" key="1">
    <citation type="submission" date="2018-04" db="EMBL/GenBank/DDBJ databases">
        <authorList>
            <person name="Vogel A."/>
        </authorList>
    </citation>
    <scope>NUCLEOTIDE SEQUENCE [LARGE SCALE GENOMIC DNA]</scope>
</reference>
<proteinExistence type="predicted"/>
<dbReference type="EMBL" id="OOIL02006492">
    <property type="protein sequence ID" value="VFQ97298.1"/>
    <property type="molecule type" value="Genomic_DNA"/>
</dbReference>
<accession>A0A484NAM9</accession>
<protein>
    <submittedName>
        <fullName evidence="1">Uncharacterized protein</fullName>
    </submittedName>
</protein>
<evidence type="ECO:0000313" key="1">
    <source>
        <dbReference type="EMBL" id="VFQ97298.1"/>
    </source>
</evidence>
<keyword evidence="2" id="KW-1185">Reference proteome</keyword>